<dbReference type="PANTHER" id="PTHR12225:SF0">
    <property type="entry name" value="PROTEASOMAL UBIQUITIN RECEPTOR ADRM1"/>
    <property type="match status" value="1"/>
</dbReference>
<gene>
    <name evidence="2" type="ORF">J0S82_012013</name>
</gene>
<evidence type="ECO:0000313" key="2">
    <source>
        <dbReference type="EMBL" id="KAG8509561.1"/>
    </source>
</evidence>
<dbReference type="EMBL" id="JAGFMF010011942">
    <property type="protein sequence ID" value="KAG8509561.1"/>
    <property type="molecule type" value="Genomic_DNA"/>
</dbReference>
<evidence type="ECO:0000256" key="1">
    <source>
        <dbReference type="ARBA" id="ARBA00022942"/>
    </source>
</evidence>
<dbReference type="OrthoDB" id="340431at2759"/>
<dbReference type="AlphaFoldDB" id="A0A8J5ZTI6"/>
<dbReference type="InterPro" id="IPR006773">
    <property type="entry name" value="Rpn13/ADRM1"/>
</dbReference>
<organism evidence="2 3">
    <name type="scientific">Galemys pyrenaicus</name>
    <name type="common">Iberian desman</name>
    <name type="synonym">Pyrenean desman</name>
    <dbReference type="NCBI Taxonomy" id="202257"/>
    <lineage>
        <taxon>Eukaryota</taxon>
        <taxon>Metazoa</taxon>
        <taxon>Chordata</taxon>
        <taxon>Craniata</taxon>
        <taxon>Vertebrata</taxon>
        <taxon>Euteleostomi</taxon>
        <taxon>Mammalia</taxon>
        <taxon>Eutheria</taxon>
        <taxon>Laurasiatheria</taxon>
        <taxon>Eulipotyphla</taxon>
        <taxon>Talpidae</taxon>
        <taxon>Galemys</taxon>
    </lineage>
</organism>
<evidence type="ECO:0000313" key="3">
    <source>
        <dbReference type="Proteomes" id="UP000700334"/>
    </source>
</evidence>
<dbReference type="Gene3D" id="2.30.29.70">
    <property type="entry name" value="Proteasomal ubiquitin receptor Rpn13/ADRM1"/>
    <property type="match status" value="1"/>
</dbReference>
<dbReference type="GO" id="GO:0008541">
    <property type="term" value="C:proteasome regulatory particle, lid subcomplex"/>
    <property type="evidence" value="ECO:0007669"/>
    <property type="project" value="TreeGrafter"/>
</dbReference>
<protein>
    <submittedName>
        <fullName evidence="2">Proteasomal ubiquitin receptor ADRM1</fullName>
    </submittedName>
</protein>
<comment type="caution">
    <text evidence="2">The sequence shown here is derived from an EMBL/GenBank/DDBJ whole genome shotgun (WGS) entry which is preliminary data.</text>
</comment>
<dbReference type="PANTHER" id="PTHR12225">
    <property type="entry name" value="ADHESION REGULATING MOLECULE 1 110 KDA CELL MEMBRANE GLYCOPROTEIN"/>
    <property type="match status" value="1"/>
</dbReference>
<feature type="non-terminal residue" evidence="2">
    <location>
        <position position="1"/>
    </location>
</feature>
<proteinExistence type="predicted"/>
<feature type="non-terminal residue" evidence="2">
    <location>
        <position position="250"/>
    </location>
</feature>
<dbReference type="Proteomes" id="UP000700334">
    <property type="component" value="Unassembled WGS sequence"/>
</dbReference>
<sequence>DDDFSALFTSLCRGLMESSNKYLVEFQAGKMAIKGTTVTPHKQKGMLHIQLPHSFLLQRQDFWECRRLPDRLSRCMYHCSQQGFQAALLVDAEVQDRPEEALLQSYQVSKHPMIGTLGARGSAGQEFSTLAGERPPKPAGEHEPQMTSRLGALTRLGLPSLLAKHLQHILATMNKPSRSEGGQPVDLANVLTPEIIAPILANMDVGDVEHTDLALVPAGLGQPWPWGESPHVSVRLPTEHVEASNKGDAK</sequence>
<dbReference type="GO" id="GO:0061133">
    <property type="term" value="F:endopeptidase activator activity"/>
    <property type="evidence" value="ECO:0007669"/>
    <property type="project" value="TreeGrafter"/>
</dbReference>
<name>A0A8J5ZTI6_GALPY</name>
<keyword evidence="1" id="KW-0647">Proteasome</keyword>
<reference evidence="2" key="1">
    <citation type="journal article" date="2021" name="Evol. Appl.">
        <title>The genome of the Pyrenean desman and the effects of bottlenecks and inbreeding on the genomic landscape of an endangered species.</title>
        <authorList>
            <person name="Escoda L."/>
            <person name="Castresana J."/>
        </authorList>
    </citation>
    <scope>NUCLEOTIDE SEQUENCE</scope>
    <source>
        <strain evidence="2">IBE-C5619</strain>
    </source>
</reference>
<dbReference type="GO" id="GO:0005737">
    <property type="term" value="C:cytoplasm"/>
    <property type="evidence" value="ECO:0007669"/>
    <property type="project" value="InterPro"/>
</dbReference>
<keyword evidence="2" id="KW-0675">Receptor</keyword>
<accession>A0A8J5ZTI6</accession>
<keyword evidence="3" id="KW-1185">Reference proteome</keyword>
<dbReference type="GO" id="GO:0005634">
    <property type="term" value="C:nucleus"/>
    <property type="evidence" value="ECO:0007669"/>
    <property type="project" value="InterPro"/>
</dbReference>
<dbReference type="InterPro" id="IPR038633">
    <property type="entry name" value="Rpn13/ADRM1_Pru_sf"/>
</dbReference>
<dbReference type="GO" id="GO:0070628">
    <property type="term" value="F:proteasome binding"/>
    <property type="evidence" value="ECO:0007669"/>
    <property type="project" value="TreeGrafter"/>
</dbReference>